<dbReference type="Gene3D" id="3.40.630.30">
    <property type="match status" value="1"/>
</dbReference>
<evidence type="ECO:0000313" key="3">
    <source>
        <dbReference type="Proteomes" id="UP000215137"/>
    </source>
</evidence>
<keyword evidence="2" id="KW-0808">Transferase</keyword>
<sequence length="159" mass="17909">MIEMIDEDNREKVSDFFANHWGTTEMVLSSGVYHCDELDGYVYKSAKGEIVGLVTYIRHNEDICEVISLDSVYEGQGIGSSLMCVIEEKARELGAKAVQLITTNDNLHALSFYQKRGYVLKAVYPNAVEKARTVKPSIPFVASNGIPIRDEWLLYKLLI</sequence>
<dbReference type="SUPFAM" id="SSF55729">
    <property type="entry name" value="Acyl-CoA N-acyltransferases (Nat)"/>
    <property type="match status" value="1"/>
</dbReference>
<dbReference type="OrthoDB" id="7365228at2"/>
<dbReference type="EMBL" id="CP022983">
    <property type="protein sequence ID" value="ASV69961.1"/>
    <property type="molecule type" value="Genomic_DNA"/>
</dbReference>
<evidence type="ECO:0000313" key="2">
    <source>
        <dbReference type="EMBL" id="ASV69961.1"/>
    </source>
</evidence>
<dbReference type="Proteomes" id="UP000215137">
    <property type="component" value="Chromosome"/>
</dbReference>
<evidence type="ECO:0000259" key="1">
    <source>
        <dbReference type="PROSITE" id="PS51186"/>
    </source>
</evidence>
<dbReference type="GO" id="GO:0016747">
    <property type="term" value="F:acyltransferase activity, transferring groups other than amino-acyl groups"/>
    <property type="evidence" value="ECO:0007669"/>
    <property type="project" value="InterPro"/>
</dbReference>
<dbReference type="InterPro" id="IPR000182">
    <property type="entry name" value="GNAT_dom"/>
</dbReference>
<organism evidence="2 3">
    <name type="scientific">Cytobacillus kochii</name>
    <dbReference type="NCBI Taxonomy" id="859143"/>
    <lineage>
        <taxon>Bacteria</taxon>
        <taxon>Bacillati</taxon>
        <taxon>Bacillota</taxon>
        <taxon>Bacilli</taxon>
        <taxon>Bacillales</taxon>
        <taxon>Bacillaceae</taxon>
        <taxon>Cytobacillus</taxon>
    </lineage>
</organism>
<dbReference type="Pfam" id="PF00583">
    <property type="entry name" value="Acetyltransf_1"/>
    <property type="match status" value="1"/>
</dbReference>
<dbReference type="InterPro" id="IPR016181">
    <property type="entry name" value="Acyl_CoA_acyltransferase"/>
</dbReference>
<keyword evidence="3" id="KW-1185">Reference proteome</keyword>
<dbReference type="CDD" id="cd04301">
    <property type="entry name" value="NAT_SF"/>
    <property type="match status" value="1"/>
</dbReference>
<dbReference type="AlphaFoldDB" id="A0A286R7Z4"/>
<accession>A0A286R7Z4</accession>
<feature type="domain" description="N-acetyltransferase" evidence="1">
    <location>
        <begin position="1"/>
        <end position="139"/>
    </location>
</feature>
<protein>
    <submittedName>
        <fullName evidence="2">GNAT family N-acetyltransferase</fullName>
    </submittedName>
</protein>
<proteinExistence type="predicted"/>
<dbReference type="PROSITE" id="PS51186">
    <property type="entry name" value="GNAT"/>
    <property type="match status" value="1"/>
</dbReference>
<name>A0A286R7Z4_9BACI</name>
<dbReference type="KEGG" id="bko:CKF48_05435"/>
<reference evidence="2 3" key="1">
    <citation type="submission" date="2017-08" db="EMBL/GenBank/DDBJ databases">
        <title>Complete Genome Sequence of Bacillus kochii Oregon-R-modENCODE STRAIN BDGP4, isolated from Drosophila melanogaster gut.</title>
        <authorList>
            <person name="Wan K.H."/>
            <person name="Yu C."/>
            <person name="Park S."/>
            <person name="Hammonds A.S."/>
            <person name="Booth B.W."/>
            <person name="Celniker S.E."/>
        </authorList>
    </citation>
    <scope>NUCLEOTIDE SEQUENCE [LARGE SCALE GENOMIC DNA]</scope>
    <source>
        <strain evidence="2 3">BDGP4</strain>
    </source>
</reference>
<dbReference type="RefSeq" id="WP_095373525.1">
    <property type="nucleotide sequence ID" value="NZ_CP022983.1"/>
</dbReference>
<gene>
    <name evidence="2" type="ORF">CKF48_05435</name>
</gene>